<keyword evidence="9" id="KW-0472">Membrane</keyword>
<keyword evidence="5" id="KW-0653">Protein transport</keyword>
<dbReference type="Pfam" id="PF02953">
    <property type="entry name" value="zf-Tim10_DDP"/>
    <property type="match status" value="1"/>
</dbReference>
<dbReference type="PANTHER" id="PTHR13172">
    <property type="entry name" value="MITOCHONDRIAL IMPORT INNER MEMBRANE TRANSLOCASE SUBUNIT TIM9B"/>
    <property type="match status" value="1"/>
</dbReference>
<evidence type="ECO:0000256" key="8">
    <source>
        <dbReference type="ARBA" id="ARBA00023157"/>
    </source>
</evidence>
<proteinExistence type="predicted"/>
<evidence type="ECO:0000256" key="7">
    <source>
        <dbReference type="ARBA" id="ARBA00023128"/>
    </source>
</evidence>
<evidence type="ECO:0000256" key="6">
    <source>
        <dbReference type="ARBA" id="ARBA00023010"/>
    </source>
</evidence>
<dbReference type="Proteomes" id="UP000008021">
    <property type="component" value="Chromosome 5"/>
</dbReference>
<reference evidence="11" key="2">
    <citation type="submission" date="2018-05" db="EMBL/GenBank/DDBJ databases">
        <title>OmerRS3 (Oryza meridionalis Reference Sequence Version 3).</title>
        <authorList>
            <person name="Zhang J."/>
            <person name="Kudrna D."/>
            <person name="Lee S."/>
            <person name="Talag J."/>
            <person name="Welchert J."/>
            <person name="Wing R.A."/>
        </authorList>
    </citation>
    <scope>NUCLEOTIDE SEQUENCE [LARGE SCALE GENOMIC DNA]</scope>
    <source>
        <strain evidence="11">cv. OR44</strain>
    </source>
</reference>
<name>A0A0E0DL15_9ORYZ</name>
<evidence type="ECO:0000313" key="12">
    <source>
        <dbReference type="Proteomes" id="UP000008021"/>
    </source>
</evidence>
<dbReference type="InterPro" id="IPR004217">
    <property type="entry name" value="Tim10-like"/>
</dbReference>
<keyword evidence="9" id="KW-1133">Transmembrane helix</keyword>
<keyword evidence="6" id="KW-0811">Translocation</keyword>
<keyword evidence="8" id="KW-1015">Disulfide bond</keyword>
<dbReference type="EnsemblPlants" id="OMERI05G00910.1">
    <property type="protein sequence ID" value="OMERI05G00910.1"/>
    <property type="gene ID" value="OMERI05G00910"/>
</dbReference>
<dbReference type="GO" id="GO:0046872">
    <property type="term" value="F:metal ion binding"/>
    <property type="evidence" value="ECO:0007669"/>
    <property type="project" value="UniProtKB-KW"/>
</dbReference>
<evidence type="ECO:0000256" key="2">
    <source>
        <dbReference type="ARBA" id="ARBA00022448"/>
    </source>
</evidence>
<dbReference type="eggNOG" id="KOG3479">
    <property type="taxonomic scope" value="Eukaryota"/>
</dbReference>
<dbReference type="STRING" id="40149.A0A0E0DL15"/>
<keyword evidence="9" id="KW-0812">Transmembrane</keyword>
<feature type="transmembrane region" description="Helical" evidence="9">
    <location>
        <begin position="64"/>
        <end position="81"/>
    </location>
</feature>
<comment type="subcellular location">
    <subcellularLocation>
        <location evidence="1">Mitochondrion</location>
    </subcellularLocation>
</comment>
<evidence type="ECO:0000256" key="3">
    <source>
        <dbReference type="ARBA" id="ARBA00022723"/>
    </source>
</evidence>
<dbReference type="Gramene" id="OMERI05G00910.1">
    <property type="protein sequence ID" value="OMERI05G00910.1"/>
    <property type="gene ID" value="OMERI05G00910"/>
</dbReference>
<dbReference type="SUPFAM" id="SSF144122">
    <property type="entry name" value="Tim10-like"/>
    <property type="match status" value="1"/>
</dbReference>
<evidence type="ECO:0000256" key="4">
    <source>
        <dbReference type="ARBA" id="ARBA00022833"/>
    </source>
</evidence>
<evidence type="ECO:0000259" key="10">
    <source>
        <dbReference type="Pfam" id="PF02953"/>
    </source>
</evidence>
<keyword evidence="7" id="KW-0496">Mitochondrion</keyword>
<dbReference type="HOGENOM" id="CLU_1498599_0_0_1"/>
<protein>
    <recommendedName>
        <fullName evidence="10">Tim10-like domain-containing protein</fullName>
    </recommendedName>
</protein>
<dbReference type="InterPro" id="IPR050673">
    <property type="entry name" value="Mito_inner_translocase_sub"/>
</dbReference>
<dbReference type="AlphaFoldDB" id="A0A0E0DL15"/>
<feature type="domain" description="Tim10-like" evidence="10">
    <location>
        <begin position="106"/>
        <end position="165"/>
    </location>
</feature>
<evidence type="ECO:0000256" key="9">
    <source>
        <dbReference type="SAM" id="Phobius"/>
    </source>
</evidence>
<feature type="transmembrane region" description="Helical" evidence="9">
    <location>
        <begin position="6"/>
        <end position="22"/>
    </location>
</feature>
<dbReference type="InterPro" id="IPR035427">
    <property type="entry name" value="Tim10-like_dom_sf"/>
</dbReference>
<evidence type="ECO:0000313" key="11">
    <source>
        <dbReference type="EnsemblPlants" id="OMERI05G00910.1"/>
    </source>
</evidence>
<keyword evidence="4" id="KW-0862">Zinc</keyword>
<dbReference type="Gene3D" id="1.10.287.810">
    <property type="entry name" value="Mitochondrial import inner membrane translocase subunit tim13 like domains"/>
    <property type="match status" value="1"/>
</dbReference>
<reference evidence="11" key="1">
    <citation type="submission" date="2015-04" db="UniProtKB">
        <authorList>
            <consortium name="EnsemblPlants"/>
        </authorList>
    </citation>
    <scope>IDENTIFICATION</scope>
</reference>
<organism evidence="11">
    <name type="scientific">Oryza meridionalis</name>
    <dbReference type="NCBI Taxonomy" id="40149"/>
    <lineage>
        <taxon>Eukaryota</taxon>
        <taxon>Viridiplantae</taxon>
        <taxon>Streptophyta</taxon>
        <taxon>Embryophyta</taxon>
        <taxon>Tracheophyta</taxon>
        <taxon>Spermatophyta</taxon>
        <taxon>Magnoliopsida</taxon>
        <taxon>Liliopsida</taxon>
        <taxon>Poales</taxon>
        <taxon>Poaceae</taxon>
        <taxon>BOP clade</taxon>
        <taxon>Oryzoideae</taxon>
        <taxon>Oryzeae</taxon>
        <taxon>Oryzinae</taxon>
        <taxon>Oryza</taxon>
    </lineage>
</organism>
<sequence length="180" mass="20216">MLLAYTIQYIFFFSFLFFLMRKEKKLKASRARFTSPSPLPFSGLSPWAQIPKAHIITSTILKGLRAWATLLLLLLLLVLLLKKSMDTAAMAAGGGEEEDKARMEAVADKLQTRDAIRLYNWVSHRCFSDCVTTFYRRTLGKKEEDCVRSCVHKFLLLSSASAARFAHLADPSSAAAAFDD</sequence>
<keyword evidence="2" id="KW-0813">Transport</keyword>
<keyword evidence="12" id="KW-1185">Reference proteome</keyword>
<dbReference type="GO" id="GO:0005739">
    <property type="term" value="C:mitochondrion"/>
    <property type="evidence" value="ECO:0007669"/>
    <property type="project" value="UniProtKB-SubCell"/>
</dbReference>
<keyword evidence="3" id="KW-0479">Metal-binding</keyword>
<evidence type="ECO:0000256" key="1">
    <source>
        <dbReference type="ARBA" id="ARBA00004173"/>
    </source>
</evidence>
<dbReference type="GO" id="GO:0015031">
    <property type="term" value="P:protein transport"/>
    <property type="evidence" value="ECO:0007669"/>
    <property type="project" value="UniProtKB-KW"/>
</dbReference>
<evidence type="ECO:0000256" key="5">
    <source>
        <dbReference type="ARBA" id="ARBA00022927"/>
    </source>
</evidence>
<accession>A0A0E0DL15</accession>